<feature type="compositionally biased region" description="Polar residues" evidence="8">
    <location>
        <begin position="445"/>
        <end position="456"/>
    </location>
</feature>
<dbReference type="GO" id="GO:0051301">
    <property type="term" value="P:cell division"/>
    <property type="evidence" value="ECO:0007669"/>
    <property type="project" value="UniProtKB-KW"/>
</dbReference>
<feature type="compositionally biased region" description="Polar residues" evidence="8">
    <location>
        <begin position="329"/>
        <end position="345"/>
    </location>
</feature>
<feature type="region of interest" description="Disordered" evidence="8">
    <location>
        <begin position="1"/>
        <end position="20"/>
    </location>
</feature>
<organism evidence="9 10">
    <name type="scientific">Tagetes erecta</name>
    <name type="common">African marigold</name>
    <dbReference type="NCBI Taxonomy" id="13708"/>
    <lineage>
        <taxon>Eukaryota</taxon>
        <taxon>Viridiplantae</taxon>
        <taxon>Streptophyta</taxon>
        <taxon>Embryophyta</taxon>
        <taxon>Tracheophyta</taxon>
        <taxon>Spermatophyta</taxon>
        <taxon>Magnoliopsida</taxon>
        <taxon>eudicotyledons</taxon>
        <taxon>Gunneridae</taxon>
        <taxon>Pentapetalae</taxon>
        <taxon>asterids</taxon>
        <taxon>campanulids</taxon>
        <taxon>Asterales</taxon>
        <taxon>Asteraceae</taxon>
        <taxon>Asteroideae</taxon>
        <taxon>Heliantheae alliance</taxon>
        <taxon>Tageteae</taxon>
        <taxon>Tagetes</taxon>
    </lineage>
</organism>
<dbReference type="PANTHER" id="PTHR12663:SF69">
    <property type="entry name" value="SISTER CHROMATID COHESION PROTEIN PDS5 HOMOLOG E"/>
    <property type="match status" value="1"/>
</dbReference>
<comment type="caution">
    <text evidence="9">The sequence shown here is derived from an EMBL/GenBank/DDBJ whole genome shotgun (WGS) entry which is preliminary data.</text>
</comment>
<name>A0AAD8L7B1_TARER</name>
<dbReference type="SUPFAM" id="SSF48371">
    <property type="entry name" value="ARM repeat"/>
    <property type="match status" value="1"/>
</dbReference>
<feature type="compositionally biased region" description="Basic and acidic residues" evidence="8">
    <location>
        <begin position="314"/>
        <end position="326"/>
    </location>
</feature>
<keyword evidence="2" id="KW-0132">Cell division</keyword>
<dbReference type="InterPro" id="IPR039776">
    <property type="entry name" value="Pds5"/>
</dbReference>
<feature type="compositionally biased region" description="Basic and acidic residues" evidence="8">
    <location>
        <begin position="493"/>
        <end position="506"/>
    </location>
</feature>
<keyword evidence="3" id="KW-0227">DNA damage</keyword>
<reference evidence="9" key="1">
    <citation type="journal article" date="2023" name="bioRxiv">
        <title>Improved chromosome-level genome assembly for marigold (Tagetes erecta).</title>
        <authorList>
            <person name="Jiang F."/>
            <person name="Yuan L."/>
            <person name="Wang S."/>
            <person name="Wang H."/>
            <person name="Xu D."/>
            <person name="Wang A."/>
            <person name="Fan W."/>
        </authorList>
    </citation>
    <scope>NUCLEOTIDE SEQUENCE</scope>
    <source>
        <strain evidence="9">WSJ</strain>
        <tissue evidence="9">Leaf</tissue>
    </source>
</reference>
<evidence type="ECO:0000256" key="4">
    <source>
        <dbReference type="ARBA" id="ARBA00022776"/>
    </source>
</evidence>
<dbReference type="GO" id="GO:0006281">
    <property type="term" value="P:DNA repair"/>
    <property type="evidence" value="ECO:0007669"/>
    <property type="project" value="UniProtKB-KW"/>
</dbReference>
<feature type="region of interest" description="Disordered" evidence="8">
    <location>
        <begin position="255"/>
        <end position="352"/>
    </location>
</feature>
<evidence type="ECO:0000313" key="9">
    <source>
        <dbReference type="EMBL" id="KAK1434021.1"/>
    </source>
</evidence>
<feature type="region of interest" description="Disordered" evidence="8">
    <location>
        <begin position="493"/>
        <end position="538"/>
    </location>
</feature>
<evidence type="ECO:0000256" key="6">
    <source>
        <dbReference type="ARBA" id="ARBA00023242"/>
    </source>
</evidence>
<dbReference type="CDD" id="cd20404">
    <property type="entry name" value="Tudor_Agenet_AtEML-like"/>
    <property type="match status" value="1"/>
</dbReference>
<feature type="compositionally biased region" description="Basic and acidic residues" evidence="8">
    <location>
        <begin position="285"/>
        <end position="301"/>
    </location>
</feature>
<evidence type="ECO:0000313" key="10">
    <source>
        <dbReference type="Proteomes" id="UP001229421"/>
    </source>
</evidence>
<dbReference type="Proteomes" id="UP001229421">
    <property type="component" value="Unassembled WGS sequence"/>
</dbReference>
<dbReference type="SUPFAM" id="SSF63748">
    <property type="entry name" value="Tudor/PWWP/MBT"/>
    <property type="match status" value="1"/>
</dbReference>
<sequence length="538" mass="60604">MDLEQQLKEAGEHLSSPPSSSINDLINLLDKTKQLLTCVGQAPSVSMQSALVPSMGALIGDELIKHTDIDVRISVAACLCEVARITAPEIPYNDEVMKKIFRLNVSAFEQLSNVSGKSYGKVVHVLEGVAKVKSCVLMLDLECDALVLEMFKHFLSKIRVNHPPMVFSAIETIMTLTVEESDEIASELLYLLITNVKKENQIESPASWKLAEKVLRNCSDALKPYHETIMELIDSNLDDYAEVISLLCQVTRENEHMVTRPTRTNSTQKRDPITLQNGRSTKKQKSTDKNQFKGKESEPSRRGRPKKNNLSSQEDIKRIRFQDKRQSSKTKSNIKNSASLYNGSQGKDIPKKWGQDLVGHKIKVWWPLDKMYYKGVVSSYNPSDKKHKVLYVDGDEELLNLSNEKWRMLDEVPADQRQGKVTDMPIPLTTPPKQQKQKEKIQLESSTPTQDHSNSPKSPPPADSTKTPDVICNVDNQKHNLIPTPGVSRELKLTEKTVDDVKKNDEPYLSGELQEKSQLEASETTQRLEKTDNLASET</sequence>
<comment type="subcellular location">
    <subcellularLocation>
        <location evidence="1">Nucleus</location>
    </subcellularLocation>
</comment>
<evidence type="ECO:0000256" key="8">
    <source>
        <dbReference type="SAM" id="MobiDB-lite"/>
    </source>
</evidence>
<gene>
    <name evidence="9" type="ORF">QVD17_10939</name>
</gene>
<dbReference type="GO" id="GO:0035825">
    <property type="term" value="P:homologous recombination"/>
    <property type="evidence" value="ECO:0007669"/>
    <property type="project" value="UniProtKB-ARBA"/>
</dbReference>
<dbReference type="Gene3D" id="2.30.30.140">
    <property type="match status" value="1"/>
</dbReference>
<evidence type="ECO:0000256" key="2">
    <source>
        <dbReference type="ARBA" id="ARBA00022618"/>
    </source>
</evidence>
<dbReference type="AlphaFoldDB" id="A0AAD8L7B1"/>
<keyword evidence="6" id="KW-0539">Nucleus</keyword>
<dbReference type="PANTHER" id="PTHR12663">
    <property type="entry name" value="ANDROGEN INDUCED INHIBITOR OF PROLIFERATION AS3 / PDS5-RELATED"/>
    <property type="match status" value="1"/>
</dbReference>
<protein>
    <submittedName>
        <fullName evidence="9">Uncharacterized protein</fullName>
    </submittedName>
</protein>
<evidence type="ECO:0000256" key="5">
    <source>
        <dbReference type="ARBA" id="ARBA00023204"/>
    </source>
</evidence>
<evidence type="ECO:0000256" key="3">
    <source>
        <dbReference type="ARBA" id="ARBA00022763"/>
    </source>
</evidence>
<dbReference type="GO" id="GO:0007064">
    <property type="term" value="P:mitotic sister chromatid cohesion"/>
    <property type="evidence" value="ECO:0007669"/>
    <property type="project" value="InterPro"/>
</dbReference>
<feature type="region of interest" description="Disordered" evidence="8">
    <location>
        <begin position="411"/>
        <end position="471"/>
    </location>
</feature>
<dbReference type="EMBL" id="JAUHHV010000002">
    <property type="protein sequence ID" value="KAK1434021.1"/>
    <property type="molecule type" value="Genomic_DNA"/>
</dbReference>
<proteinExistence type="predicted"/>
<keyword evidence="4" id="KW-0498">Mitosis</keyword>
<keyword evidence="10" id="KW-1185">Reference proteome</keyword>
<feature type="compositionally biased region" description="Low complexity" evidence="8">
    <location>
        <begin position="425"/>
        <end position="434"/>
    </location>
</feature>
<keyword evidence="7" id="KW-0131">Cell cycle</keyword>
<accession>A0AAD8L7B1</accession>
<evidence type="ECO:0000256" key="7">
    <source>
        <dbReference type="ARBA" id="ARBA00023306"/>
    </source>
</evidence>
<dbReference type="GO" id="GO:0000785">
    <property type="term" value="C:chromatin"/>
    <property type="evidence" value="ECO:0007669"/>
    <property type="project" value="TreeGrafter"/>
</dbReference>
<evidence type="ECO:0000256" key="1">
    <source>
        <dbReference type="ARBA" id="ARBA00004123"/>
    </source>
</evidence>
<dbReference type="InterPro" id="IPR016024">
    <property type="entry name" value="ARM-type_fold"/>
</dbReference>
<dbReference type="GO" id="GO:0005634">
    <property type="term" value="C:nucleus"/>
    <property type="evidence" value="ECO:0007669"/>
    <property type="project" value="UniProtKB-SubCell"/>
</dbReference>
<keyword evidence="5" id="KW-0234">DNA repair</keyword>
<dbReference type="Pfam" id="PF20168">
    <property type="entry name" value="PDS5"/>
    <property type="match status" value="1"/>
</dbReference>
<feature type="compositionally biased region" description="Basic and acidic residues" evidence="8">
    <location>
        <begin position="1"/>
        <end position="12"/>
    </location>
</feature>